<organism evidence="1">
    <name type="scientific">Cyanothece sp. (strain PCC 7425 / ATCC 29141)</name>
    <dbReference type="NCBI Taxonomy" id="395961"/>
    <lineage>
        <taxon>Bacteria</taxon>
        <taxon>Bacillati</taxon>
        <taxon>Cyanobacteriota</taxon>
        <taxon>Cyanophyceae</taxon>
        <taxon>Gomontiellales</taxon>
        <taxon>Cyanothecaceae</taxon>
        <taxon>Cyanothece</taxon>
    </lineage>
</organism>
<accession>B8HPA2</accession>
<dbReference type="Pfam" id="PF23856">
    <property type="entry name" value="DUF7219"/>
    <property type="match status" value="1"/>
</dbReference>
<dbReference type="KEGG" id="cyn:Cyan7425_5065"/>
<dbReference type="InterPro" id="IPR055643">
    <property type="entry name" value="DUF7219"/>
</dbReference>
<dbReference type="HOGENOM" id="CLU_2733301_0_0_3"/>
<name>B8HPA2_CYAP4</name>
<evidence type="ECO:0000313" key="1">
    <source>
        <dbReference type="EMBL" id="ACL47362.1"/>
    </source>
</evidence>
<gene>
    <name evidence="1" type="ordered locus">Cyan7425_5065</name>
</gene>
<reference evidence="1" key="1">
    <citation type="submission" date="2009-01" db="EMBL/GenBank/DDBJ databases">
        <title>Complete sequence of chromosome Cyanothece sp. PCC 7425.</title>
        <authorList>
            <consortium name="US DOE Joint Genome Institute"/>
            <person name="Lucas S."/>
            <person name="Copeland A."/>
            <person name="Lapidus A."/>
            <person name="Glavina del Rio T."/>
            <person name="Dalin E."/>
            <person name="Tice H."/>
            <person name="Bruce D."/>
            <person name="Goodwin L."/>
            <person name="Pitluck S."/>
            <person name="Sims D."/>
            <person name="Meineke L."/>
            <person name="Brettin T."/>
            <person name="Detter J.C."/>
            <person name="Han C."/>
            <person name="Larimer F."/>
            <person name="Land M."/>
            <person name="Hauser L."/>
            <person name="Kyrpides N."/>
            <person name="Ovchinnikova G."/>
            <person name="Liberton M."/>
            <person name="Stoeckel J."/>
            <person name="Banerjee A."/>
            <person name="Singh A."/>
            <person name="Page L."/>
            <person name="Sato H."/>
            <person name="Zhao L."/>
            <person name="Sherman L."/>
            <person name="Pakrasi H."/>
            <person name="Richardson P."/>
        </authorList>
    </citation>
    <scope>NUCLEOTIDE SEQUENCE</scope>
    <source>
        <strain evidence="1">PCC 7425</strain>
    </source>
</reference>
<proteinExistence type="predicted"/>
<protein>
    <submittedName>
        <fullName evidence="1">Uncharacterized protein</fullName>
    </submittedName>
</protein>
<dbReference type="AlphaFoldDB" id="B8HPA2"/>
<sequence length="71" mass="8158">MSSDRLPAHKTSESSQFRIHLQEFNCRISLMAGLSSNGKLELAECYARLESLWQELEQTYRAQTDQPPLES</sequence>
<dbReference type="EMBL" id="CP001344">
    <property type="protein sequence ID" value="ACL47362.1"/>
    <property type="molecule type" value="Genomic_DNA"/>
</dbReference>